<organism evidence="2">
    <name type="scientific">Bifidobacterium dentium</name>
    <dbReference type="NCBI Taxonomy" id="1689"/>
    <lineage>
        <taxon>Bacteria</taxon>
        <taxon>Bacillati</taxon>
        <taxon>Actinomycetota</taxon>
        <taxon>Actinomycetes</taxon>
        <taxon>Bifidobacteriales</taxon>
        <taxon>Bifidobacteriaceae</taxon>
        <taxon>Bifidobacterium</taxon>
    </lineage>
</organism>
<feature type="compositionally biased region" description="Basic and acidic residues" evidence="1">
    <location>
        <begin position="81"/>
        <end position="99"/>
    </location>
</feature>
<gene>
    <name evidence="2" type="ORF">BDLFYP24_01266</name>
</gene>
<name>A0A6N2S1C3_9BIFI</name>
<evidence type="ECO:0000313" key="2">
    <source>
        <dbReference type="EMBL" id="VYS86774.1"/>
    </source>
</evidence>
<feature type="compositionally biased region" description="Basic and acidic residues" evidence="1">
    <location>
        <begin position="1"/>
        <end position="11"/>
    </location>
</feature>
<feature type="compositionally biased region" description="Low complexity" evidence="1">
    <location>
        <begin position="201"/>
        <end position="212"/>
    </location>
</feature>
<dbReference type="EMBL" id="CACRSP010000003">
    <property type="protein sequence ID" value="VYS86774.1"/>
    <property type="molecule type" value="Genomic_DNA"/>
</dbReference>
<proteinExistence type="predicted"/>
<sequence>MTRPPRTDRYRCPIGSKPRVKRPGSEFDPVRPGRVKKTDGPGGNGPIPTIQSDGSNDPPAIQADPAPDPVTPISAHGRVKWSADGRVKKPDQNRPDSRARVKTSPHATQRITASSRGNDVLAPLVCRIRNGRKTRGARSVHGPSGPVRATRVPIPAPDPISAGRRSFTWVKTRGPGPDMIRAETMHSGCPFLPEPGTRPSRNQQNRKNQTQRNQDKENTERQTKQKEPEKQAPTPQPSQKNQKTRKRPRNQQTRKPNITKRQPCASCTHPVGGRRERRHS</sequence>
<feature type="compositionally biased region" description="Polar residues" evidence="1">
    <location>
        <begin position="250"/>
        <end position="260"/>
    </location>
</feature>
<dbReference type="AlphaFoldDB" id="A0A6N2S1C3"/>
<protein>
    <submittedName>
        <fullName evidence="2">Uncharacterized protein</fullName>
    </submittedName>
</protein>
<feature type="compositionally biased region" description="Basic and acidic residues" evidence="1">
    <location>
        <begin position="23"/>
        <end position="39"/>
    </location>
</feature>
<accession>A0A6N2S1C3</accession>
<reference evidence="2" key="1">
    <citation type="submission" date="2019-11" db="EMBL/GenBank/DDBJ databases">
        <authorList>
            <person name="Feng L."/>
        </authorList>
    </citation>
    <scope>NUCLEOTIDE SEQUENCE</scope>
    <source>
        <strain evidence="2">BdentiumLFYP24</strain>
    </source>
</reference>
<evidence type="ECO:0000256" key="1">
    <source>
        <dbReference type="SAM" id="MobiDB-lite"/>
    </source>
</evidence>
<feature type="region of interest" description="Disordered" evidence="1">
    <location>
        <begin position="132"/>
        <end position="280"/>
    </location>
</feature>
<feature type="compositionally biased region" description="Basic and acidic residues" evidence="1">
    <location>
        <begin position="213"/>
        <end position="230"/>
    </location>
</feature>
<feature type="region of interest" description="Disordered" evidence="1">
    <location>
        <begin position="1"/>
        <end position="118"/>
    </location>
</feature>
<feature type="compositionally biased region" description="Polar residues" evidence="1">
    <location>
        <begin position="105"/>
        <end position="117"/>
    </location>
</feature>